<reference evidence="8 9" key="1">
    <citation type="submission" date="2020-04" db="EMBL/GenBank/DDBJ databases">
        <title>Genome sequencing of novel species.</title>
        <authorList>
            <person name="Heo J."/>
            <person name="Kim S.-J."/>
            <person name="Kim J.-S."/>
            <person name="Hong S.-B."/>
            <person name="Kwon S.-W."/>
        </authorList>
    </citation>
    <scope>NUCLEOTIDE SEQUENCE [LARGE SCALE GENOMIC DNA]</scope>
    <source>
        <strain evidence="8 9">AF9R3</strain>
    </source>
</reference>
<dbReference type="Pfam" id="PF13442">
    <property type="entry name" value="Cytochrome_CBB3"/>
    <property type="match status" value="1"/>
</dbReference>
<dbReference type="InterPro" id="IPR009056">
    <property type="entry name" value="Cyt_c-like_dom"/>
</dbReference>
<accession>A0ABX6MGL8</accession>
<dbReference type="PANTHER" id="PTHR37823:SF1">
    <property type="entry name" value="CYTOCHROME C-553-LIKE"/>
    <property type="match status" value="1"/>
</dbReference>
<dbReference type="InterPro" id="IPR051811">
    <property type="entry name" value="Cytochrome_c550/c551-like"/>
</dbReference>
<evidence type="ECO:0000313" key="8">
    <source>
        <dbReference type="EMBL" id="QJD93489.1"/>
    </source>
</evidence>
<feature type="domain" description="Cytochrome c" evidence="7">
    <location>
        <begin position="207"/>
        <end position="297"/>
    </location>
</feature>
<evidence type="ECO:0000256" key="5">
    <source>
        <dbReference type="ARBA" id="ARBA00023004"/>
    </source>
</evidence>
<dbReference type="PANTHER" id="PTHR37823">
    <property type="entry name" value="CYTOCHROME C-553-LIKE"/>
    <property type="match status" value="1"/>
</dbReference>
<evidence type="ECO:0000313" key="9">
    <source>
        <dbReference type="Proteomes" id="UP000503117"/>
    </source>
</evidence>
<keyword evidence="1" id="KW-0813">Transport</keyword>
<evidence type="ECO:0000256" key="4">
    <source>
        <dbReference type="ARBA" id="ARBA00022982"/>
    </source>
</evidence>
<dbReference type="SUPFAM" id="SSF46626">
    <property type="entry name" value="Cytochrome c"/>
    <property type="match status" value="2"/>
</dbReference>
<dbReference type="InterPro" id="IPR036909">
    <property type="entry name" value="Cyt_c-like_dom_sf"/>
</dbReference>
<gene>
    <name evidence="8" type="ORF">HH213_27445</name>
</gene>
<name>A0ABX6MGL8_9BURK</name>
<keyword evidence="3 6" id="KW-0479">Metal-binding</keyword>
<keyword evidence="9" id="KW-1185">Reference proteome</keyword>
<evidence type="ECO:0000256" key="6">
    <source>
        <dbReference type="PROSITE-ProRule" id="PRU00433"/>
    </source>
</evidence>
<dbReference type="RefSeq" id="WP_169114391.1">
    <property type="nucleotide sequence ID" value="NZ_CP051684.1"/>
</dbReference>
<proteinExistence type="predicted"/>
<dbReference type="EMBL" id="CP051684">
    <property type="protein sequence ID" value="QJD93489.1"/>
    <property type="molecule type" value="Genomic_DNA"/>
</dbReference>
<keyword evidence="5 6" id="KW-0408">Iron</keyword>
<evidence type="ECO:0000259" key="7">
    <source>
        <dbReference type="PROSITE" id="PS51007"/>
    </source>
</evidence>
<protein>
    <submittedName>
        <fullName evidence="8">C-type cytochrome</fullName>
    </submittedName>
</protein>
<feature type="domain" description="Cytochrome c" evidence="7">
    <location>
        <begin position="93"/>
        <end position="179"/>
    </location>
</feature>
<organism evidence="8 9">
    <name type="scientific">Duganella dendranthematis</name>
    <dbReference type="NCBI Taxonomy" id="2728021"/>
    <lineage>
        <taxon>Bacteria</taxon>
        <taxon>Pseudomonadati</taxon>
        <taxon>Pseudomonadota</taxon>
        <taxon>Betaproteobacteria</taxon>
        <taxon>Burkholderiales</taxon>
        <taxon>Oxalobacteraceae</taxon>
        <taxon>Telluria group</taxon>
        <taxon>Duganella</taxon>
    </lineage>
</organism>
<dbReference type="Proteomes" id="UP000503117">
    <property type="component" value="Chromosome"/>
</dbReference>
<evidence type="ECO:0000256" key="2">
    <source>
        <dbReference type="ARBA" id="ARBA00022617"/>
    </source>
</evidence>
<dbReference type="PROSITE" id="PS51007">
    <property type="entry name" value="CYTC"/>
    <property type="match status" value="2"/>
</dbReference>
<sequence length="297" mass="31587">MTTPRRQQIALTVVATMAALAVLGAAGGTLVLYGGYYNVAATRSHFQWVHSLLELGLQQSVRHHARDVTVPAAVTAAANANANANTNADANSGLALRGAGMYRDNCVVCHGAPGVAQGDIGKSMQPIPGPLADAARRWNPNELYWITRHGIKMSGMPAWEYHLADDDIWAVVAFLTVLPRLSPPAYAALAEQAGYPARAARQQHAQPDAERGRVALTQYACNACHLIPGVTGPATLVGPPLHDLAQRQHIAGAVPNTAAGLAQWIREPQRIHPQSAMPSMNVSESDARDMAAYLLQP</sequence>
<keyword evidence="4" id="KW-0249">Electron transport</keyword>
<dbReference type="Pfam" id="PF00034">
    <property type="entry name" value="Cytochrom_C"/>
    <property type="match status" value="1"/>
</dbReference>
<keyword evidence="2 6" id="KW-0349">Heme</keyword>
<dbReference type="Gene3D" id="1.10.760.10">
    <property type="entry name" value="Cytochrome c-like domain"/>
    <property type="match status" value="2"/>
</dbReference>
<evidence type="ECO:0000256" key="3">
    <source>
        <dbReference type="ARBA" id="ARBA00022723"/>
    </source>
</evidence>
<evidence type="ECO:0000256" key="1">
    <source>
        <dbReference type="ARBA" id="ARBA00022448"/>
    </source>
</evidence>